<dbReference type="PANTHER" id="PTHR43963:SF6">
    <property type="entry name" value="CHAIN DEHYDROGENASE FAMILY PROTEIN, PUTATIVE (AFU_ORTHOLOGUE AFUA_3G15350)-RELATED"/>
    <property type="match status" value="1"/>
</dbReference>
<dbReference type="EMBL" id="JAACJS010000002">
    <property type="protein sequence ID" value="NCI48904.1"/>
    <property type="molecule type" value="Genomic_DNA"/>
</dbReference>
<dbReference type="Proteomes" id="UP000753802">
    <property type="component" value="Unassembled WGS sequence"/>
</dbReference>
<evidence type="ECO:0000256" key="3">
    <source>
        <dbReference type="ARBA" id="ARBA00023002"/>
    </source>
</evidence>
<dbReference type="CDD" id="cd05324">
    <property type="entry name" value="carb_red_PTCR-like_SDR_c"/>
    <property type="match status" value="1"/>
</dbReference>
<dbReference type="Pfam" id="PF00106">
    <property type="entry name" value="adh_short"/>
    <property type="match status" value="1"/>
</dbReference>
<evidence type="ECO:0000256" key="1">
    <source>
        <dbReference type="ARBA" id="ARBA00006484"/>
    </source>
</evidence>
<keyword evidence="2" id="KW-0521">NADP</keyword>
<keyword evidence="3" id="KW-0560">Oxidoreductase</keyword>
<dbReference type="InterPro" id="IPR045313">
    <property type="entry name" value="CBR1-like"/>
</dbReference>
<comment type="similarity">
    <text evidence="1 4">Belongs to the short-chain dehydrogenases/reductases (SDR) family.</text>
</comment>
<dbReference type="InterPro" id="IPR002347">
    <property type="entry name" value="SDR_fam"/>
</dbReference>
<dbReference type="InterPro" id="IPR020904">
    <property type="entry name" value="Sc_DH/Rdtase_CS"/>
</dbReference>
<evidence type="ECO:0000313" key="5">
    <source>
        <dbReference type="EMBL" id="NCI48904.1"/>
    </source>
</evidence>
<dbReference type="PRINTS" id="PR00080">
    <property type="entry name" value="SDRFAMILY"/>
</dbReference>
<name>A0ABW9ZRI2_9BACT</name>
<protein>
    <submittedName>
        <fullName evidence="5">SDR family oxidoreductase</fullName>
    </submittedName>
</protein>
<proteinExistence type="inferred from homology"/>
<evidence type="ECO:0000313" key="6">
    <source>
        <dbReference type="Proteomes" id="UP000753802"/>
    </source>
</evidence>
<keyword evidence="6" id="KW-1185">Reference proteome</keyword>
<organism evidence="5 6">
    <name type="scientific">Sediminibacterium roseum</name>
    <dbReference type="NCBI Taxonomy" id="1978412"/>
    <lineage>
        <taxon>Bacteria</taxon>
        <taxon>Pseudomonadati</taxon>
        <taxon>Bacteroidota</taxon>
        <taxon>Chitinophagia</taxon>
        <taxon>Chitinophagales</taxon>
        <taxon>Chitinophagaceae</taxon>
        <taxon>Sediminibacterium</taxon>
    </lineage>
</organism>
<dbReference type="RefSeq" id="WP_161817212.1">
    <property type="nucleotide sequence ID" value="NZ_JAACJS010000002.1"/>
</dbReference>
<dbReference type="PRINTS" id="PR00081">
    <property type="entry name" value="GDHRDH"/>
</dbReference>
<dbReference type="SUPFAM" id="SSF51735">
    <property type="entry name" value="NAD(P)-binding Rossmann-fold domains"/>
    <property type="match status" value="1"/>
</dbReference>
<reference evidence="5 6" key="1">
    <citation type="submission" date="2020-01" db="EMBL/GenBank/DDBJ databases">
        <title>Genome analysis.</title>
        <authorList>
            <person name="Wu S."/>
            <person name="Wang G."/>
        </authorList>
    </citation>
    <scope>NUCLEOTIDE SEQUENCE [LARGE SCALE GENOMIC DNA]</scope>
    <source>
        <strain evidence="5 6">SYL130</strain>
    </source>
</reference>
<dbReference type="InterPro" id="IPR036291">
    <property type="entry name" value="NAD(P)-bd_dom_sf"/>
</dbReference>
<accession>A0ABW9ZRI2</accession>
<dbReference type="PROSITE" id="PS00061">
    <property type="entry name" value="ADH_SHORT"/>
    <property type="match status" value="1"/>
</dbReference>
<dbReference type="Gene3D" id="3.40.50.720">
    <property type="entry name" value="NAD(P)-binding Rossmann-like Domain"/>
    <property type="match status" value="1"/>
</dbReference>
<gene>
    <name evidence="5" type="ORF">GWC95_03150</name>
</gene>
<evidence type="ECO:0000256" key="4">
    <source>
        <dbReference type="RuleBase" id="RU000363"/>
    </source>
</evidence>
<dbReference type="PANTHER" id="PTHR43963">
    <property type="entry name" value="CARBONYL REDUCTASE 1-RELATED"/>
    <property type="match status" value="1"/>
</dbReference>
<evidence type="ECO:0000256" key="2">
    <source>
        <dbReference type="ARBA" id="ARBA00022857"/>
    </source>
</evidence>
<comment type="caution">
    <text evidence="5">The sequence shown here is derived from an EMBL/GenBank/DDBJ whole genome shotgun (WGS) entry which is preliminary data.</text>
</comment>
<sequence>MSNKIALITGANKGIGFETARQLGKEGVTIIAGARSKEKGEAAVKQLQDEGITAEFLQLDVDNNADIKGAYDYINNKYGKLDILVNNAGIMIESGGFGTNNTTTISDKELHDTLDTNFFNVVKLTNTLLPLIRKSNAGRIVNLSSILGSLNLHSDASSPIYESKLFAYNTSKTALNSYTIHLAAALAGTSVKVNSVHPGWVKTDMGTDAAPMEITDGAKTSVALSLLDENGPTGKYMHLGEELPW</sequence>